<dbReference type="EMBL" id="WEZT01000002">
    <property type="protein sequence ID" value="MYV04426.1"/>
    <property type="molecule type" value="Genomic_DNA"/>
</dbReference>
<name>A0A7C9N512_9LACO</name>
<comment type="caution">
    <text evidence="1">The sequence shown here is derived from an EMBL/GenBank/DDBJ whole genome shotgun (WGS) entry which is preliminary data.</text>
</comment>
<reference evidence="1 2" key="1">
    <citation type="journal article" date="2019" name="Appl. Environ. Microbiol.">
        <title>Genetic determinants of hydroxycinnamic acid metabolism in heterofermentative lactobacilli.</title>
        <authorList>
            <person name="Gaur G."/>
            <person name="Oh J.H."/>
            <person name="Filannino P."/>
            <person name="Gobbetti M."/>
            <person name="van Pijkeren J.P."/>
            <person name="Ganzle M.G."/>
        </authorList>
    </citation>
    <scope>NUCLEOTIDE SEQUENCE [LARGE SCALE GENOMIC DNA]</scope>
    <source>
        <strain evidence="1 2">FUA3583</strain>
    </source>
</reference>
<sequence length="67" mass="7641">MRNKAVTELRIQDMQKILHVIGVKQLPLQIKLMRDGSLPDYEAGQLIMTTHIYDEMCGLMNEIIQGG</sequence>
<evidence type="ECO:0000313" key="1">
    <source>
        <dbReference type="EMBL" id="MYV04426.1"/>
    </source>
</evidence>
<organism evidence="1 2">
    <name type="scientific">Furfurilactobacillus rossiae</name>
    <dbReference type="NCBI Taxonomy" id="231049"/>
    <lineage>
        <taxon>Bacteria</taxon>
        <taxon>Bacillati</taxon>
        <taxon>Bacillota</taxon>
        <taxon>Bacilli</taxon>
        <taxon>Lactobacillales</taxon>
        <taxon>Lactobacillaceae</taxon>
        <taxon>Furfurilactobacillus</taxon>
    </lineage>
</organism>
<dbReference type="Proteomes" id="UP000480570">
    <property type="component" value="Unassembled WGS sequence"/>
</dbReference>
<evidence type="ECO:0000313" key="2">
    <source>
        <dbReference type="Proteomes" id="UP000480570"/>
    </source>
</evidence>
<dbReference type="AlphaFoldDB" id="A0A7C9N512"/>
<protein>
    <submittedName>
        <fullName evidence="1">Uncharacterized protein</fullName>
    </submittedName>
</protein>
<accession>A0A7C9N512</accession>
<proteinExistence type="predicted"/>
<gene>
    <name evidence="1" type="ORF">GB992_00680</name>
</gene>